<comment type="similarity">
    <text evidence="14 16">Belongs to the type III pantothenate kinase family.</text>
</comment>
<evidence type="ECO:0000256" key="2">
    <source>
        <dbReference type="ARBA" id="ARBA00001958"/>
    </source>
</evidence>
<comment type="caution">
    <text evidence="16">Lacks conserved residue(s) required for the propagation of feature annotation.</text>
</comment>
<accession>E6MGL4</accession>
<evidence type="ECO:0000313" key="17">
    <source>
        <dbReference type="EMBL" id="EFV01754.1"/>
    </source>
</evidence>
<evidence type="ECO:0000256" key="9">
    <source>
        <dbReference type="ARBA" id="ARBA00022741"/>
    </source>
</evidence>
<reference evidence="17 18" key="1">
    <citation type="submission" date="2010-12" db="EMBL/GenBank/DDBJ databases">
        <authorList>
            <person name="Muzny D."/>
            <person name="Qin X."/>
            <person name="Deng J."/>
            <person name="Jiang H."/>
            <person name="Liu Y."/>
            <person name="Qu J."/>
            <person name="Song X.-Z."/>
            <person name="Zhang L."/>
            <person name="Thornton R."/>
            <person name="Coyle M."/>
            <person name="Francisco L."/>
            <person name="Jackson L."/>
            <person name="Javaid M."/>
            <person name="Korchina V."/>
            <person name="Kovar C."/>
            <person name="Mata R."/>
            <person name="Mathew T."/>
            <person name="Ngo R."/>
            <person name="Nguyen L."/>
            <person name="Nguyen N."/>
            <person name="Okwuonu G."/>
            <person name="Ongeri F."/>
            <person name="Pham C."/>
            <person name="Simmons D."/>
            <person name="Wilczek-Boney K."/>
            <person name="Hale W."/>
            <person name="Jakkamsetti A."/>
            <person name="Pham P."/>
            <person name="Ruth R."/>
            <person name="San Lucas F."/>
            <person name="Warren J."/>
            <person name="Zhang J."/>
            <person name="Zhao Z."/>
            <person name="Zhou C."/>
            <person name="Zhu D."/>
            <person name="Lee S."/>
            <person name="Bess C."/>
            <person name="Blankenburg K."/>
            <person name="Forbes L."/>
            <person name="Fu Q."/>
            <person name="Gubbala S."/>
            <person name="Hirani K."/>
            <person name="Jayaseelan J.C."/>
            <person name="Lara F."/>
            <person name="Munidasa M."/>
            <person name="Palculict T."/>
            <person name="Patil S."/>
            <person name="Pu L.-L."/>
            <person name="Saada N."/>
            <person name="Tang L."/>
            <person name="Weissenberger G."/>
            <person name="Zhu Y."/>
            <person name="Hemphill L."/>
            <person name="Shang Y."/>
            <person name="Youmans B."/>
            <person name="Ayvaz T."/>
            <person name="Ross M."/>
            <person name="Santibanez J."/>
            <person name="Aqrawi P."/>
            <person name="Gross S."/>
            <person name="Joshi V."/>
            <person name="Fowler G."/>
            <person name="Nazareth L."/>
            <person name="Reid J."/>
            <person name="Worley K."/>
            <person name="Petrosino J."/>
            <person name="Highlander S."/>
            <person name="Gibbs R."/>
        </authorList>
    </citation>
    <scope>NUCLEOTIDE SEQUENCE [LARGE SCALE GENOMIC DNA]</scope>
    <source>
        <strain evidence="17 18">ATCC 23263</strain>
    </source>
</reference>
<evidence type="ECO:0000256" key="13">
    <source>
        <dbReference type="ARBA" id="ARBA00022993"/>
    </source>
</evidence>
<dbReference type="HAMAP" id="MF_01274">
    <property type="entry name" value="Pantothen_kinase_3"/>
    <property type="match status" value="1"/>
</dbReference>
<comment type="cofactor">
    <cofactor evidence="16">
        <name>NH4(+)</name>
        <dbReference type="ChEBI" id="CHEBI:28938"/>
    </cofactor>
    <cofactor evidence="16">
        <name>K(+)</name>
        <dbReference type="ChEBI" id="CHEBI:29103"/>
    </cofactor>
    <text evidence="16">A monovalent cation. Ammonium or potassium.</text>
</comment>
<dbReference type="NCBIfam" id="TIGR00671">
    <property type="entry name" value="baf"/>
    <property type="match status" value="1"/>
</dbReference>
<feature type="binding site" evidence="16">
    <location>
        <position position="184"/>
    </location>
    <ligand>
        <name>substrate</name>
    </ligand>
</feature>
<feature type="binding site" evidence="16">
    <location>
        <position position="129"/>
    </location>
    <ligand>
        <name>K(+)</name>
        <dbReference type="ChEBI" id="CHEBI:29103"/>
    </ligand>
</feature>
<dbReference type="GO" id="GO:0046872">
    <property type="term" value="F:metal ion binding"/>
    <property type="evidence" value="ECO:0007669"/>
    <property type="project" value="UniProtKB-KW"/>
</dbReference>
<dbReference type="RefSeq" id="WP_006598571.1">
    <property type="nucleotide sequence ID" value="NZ_GL622359.1"/>
</dbReference>
<keyword evidence="8 16" id="KW-0808">Transferase</keyword>
<feature type="active site" description="Proton acceptor" evidence="16">
    <location>
        <position position="109"/>
    </location>
</feature>
<comment type="catalytic activity">
    <reaction evidence="1 16">
        <text>(R)-pantothenate + ATP = (R)-4'-phosphopantothenate + ADP + H(+)</text>
        <dbReference type="Rhea" id="RHEA:16373"/>
        <dbReference type="ChEBI" id="CHEBI:10986"/>
        <dbReference type="ChEBI" id="CHEBI:15378"/>
        <dbReference type="ChEBI" id="CHEBI:29032"/>
        <dbReference type="ChEBI" id="CHEBI:30616"/>
        <dbReference type="ChEBI" id="CHEBI:456216"/>
        <dbReference type="EC" id="2.7.1.33"/>
    </reaction>
</comment>
<keyword evidence="12 16" id="KW-0630">Potassium</keyword>
<keyword evidence="16" id="KW-0479">Metal-binding</keyword>
<dbReference type="EC" id="2.7.1.33" evidence="6 16"/>
<comment type="subcellular location">
    <subcellularLocation>
        <location evidence="3 16">Cytoplasm</location>
    </subcellularLocation>
</comment>
<keyword evidence="13 16" id="KW-0173">Coenzyme A biosynthesis</keyword>
<dbReference type="InterPro" id="IPR004619">
    <property type="entry name" value="Type_III_PanK"/>
</dbReference>
<dbReference type="Proteomes" id="UP000004754">
    <property type="component" value="Unassembled WGS sequence"/>
</dbReference>
<dbReference type="UniPathway" id="UPA00241">
    <property type="reaction ID" value="UER00352"/>
</dbReference>
<feature type="binding site" evidence="16">
    <location>
        <begin position="6"/>
        <end position="13"/>
    </location>
    <ligand>
        <name>ATP</name>
        <dbReference type="ChEBI" id="CHEBI:30616"/>
    </ligand>
</feature>
<dbReference type="HOGENOM" id="CLU_066627_1_0_9"/>
<comment type="caution">
    <text evidence="17">The sequence shown here is derived from an EMBL/GenBank/DDBJ whole genome shotgun (WGS) entry which is preliminary data.</text>
</comment>
<name>E6MGL4_9FIRM</name>
<evidence type="ECO:0000256" key="16">
    <source>
        <dbReference type="HAMAP-Rule" id="MF_01274"/>
    </source>
</evidence>
<evidence type="ECO:0000256" key="6">
    <source>
        <dbReference type="ARBA" id="ARBA00012102"/>
    </source>
</evidence>
<keyword evidence="18" id="KW-1185">Reference proteome</keyword>
<evidence type="ECO:0000256" key="15">
    <source>
        <dbReference type="ARBA" id="ARBA00040883"/>
    </source>
</evidence>
<evidence type="ECO:0000256" key="14">
    <source>
        <dbReference type="ARBA" id="ARBA00038036"/>
    </source>
</evidence>
<evidence type="ECO:0000256" key="12">
    <source>
        <dbReference type="ARBA" id="ARBA00022958"/>
    </source>
</evidence>
<keyword evidence="10 16" id="KW-0418">Kinase</keyword>
<feature type="binding site" evidence="16">
    <location>
        <begin position="107"/>
        <end position="110"/>
    </location>
    <ligand>
        <name>substrate</name>
    </ligand>
</feature>
<evidence type="ECO:0000256" key="11">
    <source>
        <dbReference type="ARBA" id="ARBA00022840"/>
    </source>
</evidence>
<evidence type="ECO:0000256" key="10">
    <source>
        <dbReference type="ARBA" id="ARBA00022777"/>
    </source>
</evidence>
<dbReference type="PANTHER" id="PTHR34265">
    <property type="entry name" value="TYPE III PANTOTHENATE KINASE"/>
    <property type="match status" value="1"/>
</dbReference>
<dbReference type="GO" id="GO:0005737">
    <property type="term" value="C:cytoplasm"/>
    <property type="evidence" value="ECO:0007669"/>
    <property type="project" value="UniProtKB-SubCell"/>
</dbReference>
<comment type="cofactor">
    <cofactor evidence="2">
        <name>K(+)</name>
        <dbReference type="ChEBI" id="CHEBI:29103"/>
    </cofactor>
</comment>
<comment type="pathway">
    <text evidence="4 16">Cofactor biosynthesis; coenzyme A biosynthesis; CoA from (R)-pantothenate: step 1/5.</text>
</comment>
<feature type="binding site" evidence="16">
    <location>
        <position position="132"/>
    </location>
    <ligand>
        <name>ATP</name>
        <dbReference type="ChEBI" id="CHEBI:30616"/>
    </ligand>
</feature>
<dbReference type="OrthoDB" id="9804707at2"/>
<keyword evidence="11 16" id="KW-0067">ATP-binding</keyword>
<dbReference type="GO" id="GO:0005524">
    <property type="term" value="F:ATP binding"/>
    <property type="evidence" value="ECO:0007669"/>
    <property type="project" value="UniProtKB-UniRule"/>
</dbReference>
<keyword evidence="7 16" id="KW-0963">Cytoplasm</keyword>
<dbReference type="SUPFAM" id="SSF53067">
    <property type="entry name" value="Actin-like ATPase domain"/>
    <property type="match status" value="2"/>
</dbReference>
<dbReference type="InterPro" id="IPR043129">
    <property type="entry name" value="ATPase_NBD"/>
</dbReference>
<dbReference type="NCBIfam" id="NF009855">
    <property type="entry name" value="PRK13321.1"/>
    <property type="match status" value="1"/>
</dbReference>
<dbReference type="NCBIfam" id="NF009848">
    <property type="entry name" value="PRK13318.1-6"/>
    <property type="match status" value="1"/>
</dbReference>
<evidence type="ECO:0000256" key="4">
    <source>
        <dbReference type="ARBA" id="ARBA00005225"/>
    </source>
</evidence>
<dbReference type="GO" id="GO:0004594">
    <property type="term" value="F:pantothenate kinase activity"/>
    <property type="evidence" value="ECO:0007669"/>
    <property type="project" value="UniProtKB-UniRule"/>
</dbReference>
<evidence type="ECO:0000256" key="3">
    <source>
        <dbReference type="ARBA" id="ARBA00004496"/>
    </source>
</evidence>
<dbReference type="Gene3D" id="3.30.420.40">
    <property type="match status" value="2"/>
</dbReference>
<dbReference type="GO" id="GO:0015937">
    <property type="term" value="P:coenzyme A biosynthetic process"/>
    <property type="evidence" value="ECO:0007669"/>
    <property type="project" value="UniProtKB-UniRule"/>
</dbReference>
<dbReference type="AlphaFoldDB" id="E6MGL4"/>
<evidence type="ECO:0000313" key="18">
    <source>
        <dbReference type="Proteomes" id="UP000004754"/>
    </source>
</evidence>
<organism evidence="17 18">
    <name type="scientific">Pseudoramibacter alactolyticus ATCC 23263</name>
    <dbReference type="NCBI Taxonomy" id="887929"/>
    <lineage>
        <taxon>Bacteria</taxon>
        <taxon>Bacillati</taxon>
        <taxon>Bacillota</taxon>
        <taxon>Clostridia</taxon>
        <taxon>Eubacteriales</taxon>
        <taxon>Eubacteriaceae</taxon>
        <taxon>Pseudoramibacter</taxon>
    </lineage>
</organism>
<gene>
    <name evidence="16" type="primary">coaX</name>
    <name evidence="17" type="ORF">HMP0721_1147</name>
</gene>
<evidence type="ECO:0000256" key="1">
    <source>
        <dbReference type="ARBA" id="ARBA00001206"/>
    </source>
</evidence>
<dbReference type="eggNOG" id="COG1521">
    <property type="taxonomic scope" value="Bacteria"/>
</dbReference>
<comment type="subunit">
    <text evidence="5 16">Homodimer.</text>
</comment>
<dbReference type="Pfam" id="PF03309">
    <property type="entry name" value="Pan_kinase"/>
    <property type="match status" value="1"/>
</dbReference>
<protein>
    <recommendedName>
        <fullName evidence="15 16">Type III pantothenate kinase</fullName>
        <ecNumber evidence="6 16">2.7.1.33</ecNumber>
    </recommendedName>
    <alternativeName>
        <fullName evidence="16">PanK-III</fullName>
    </alternativeName>
    <alternativeName>
        <fullName evidence="16">Pantothenic acid kinase</fullName>
    </alternativeName>
</protein>
<keyword evidence="9 16" id="KW-0547">Nucleotide-binding</keyword>
<dbReference type="EMBL" id="AEQN01000016">
    <property type="protein sequence ID" value="EFV01754.1"/>
    <property type="molecule type" value="Genomic_DNA"/>
</dbReference>
<sequence>MILVVDVGNTNTEVGAFEGDELICSWRLMTKTPRTSDEFAVAFRGFFQTDDLNVQDVTAIVVASVVPNIMHSMTNGIKKVFQMTPMTVGPGIKTGMPILTSDPTEVGADRIVDAVAAYQLYGGPVLVLDFGTATTYDYVNRDGALCAGVMTPGIQISADALFRNAAQLPSIAIQKPRSILAKDTVTNMQAGLVYGYIGQVSHIIGQMREETGEPDMKVVATGGYGRMFLQEVDGIDIFDPKLTLKGLKIIHDKNADARRKHRLG</sequence>
<proteinExistence type="inferred from homology"/>
<dbReference type="CDD" id="cd24015">
    <property type="entry name" value="ASKHA_NBD_PanK-III"/>
    <property type="match status" value="1"/>
</dbReference>
<dbReference type="PANTHER" id="PTHR34265:SF1">
    <property type="entry name" value="TYPE III PANTOTHENATE KINASE"/>
    <property type="match status" value="1"/>
</dbReference>
<comment type="function">
    <text evidence="16">Catalyzes the phosphorylation of pantothenate (Pan), the first step in CoA biosynthesis.</text>
</comment>
<evidence type="ECO:0000256" key="7">
    <source>
        <dbReference type="ARBA" id="ARBA00022490"/>
    </source>
</evidence>
<evidence type="ECO:0000256" key="5">
    <source>
        <dbReference type="ARBA" id="ARBA00011738"/>
    </source>
</evidence>
<dbReference type="STRING" id="887929.HMP0721_1147"/>
<evidence type="ECO:0000256" key="8">
    <source>
        <dbReference type="ARBA" id="ARBA00022679"/>
    </source>
</evidence>